<feature type="signal peptide" evidence="1">
    <location>
        <begin position="1"/>
        <end position="27"/>
    </location>
</feature>
<evidence type="ECO:0000313" key="3">
    <source>
        <dbReference type="Proteomes" id="UP000284605"/>
    </source>
</evidence>
<comment type="caution">
    <text evidence="2">The sequence shown here is derived from an EMBL/GenBank/DDBJ whole genome shotgun (WGS) entry which is preliminary data.</text>
</comment>
<dbReference type="EMBL" id="QYUK01000011">
    <property type="protein sequence ID" value="RJF88012.1"/>
    <property type="molecule type" value="Genomic_DNA"/>
</dbReference>
<evidence type="ECO:0000256" key="1">
    <source>
        <dbReference type="SAM" id="SignalP"/>
    </source>
</evidence>
<evidence type="ECO:0008006" key="4">
    <source>
        <dbReference type="Google" id="ProtNLM"/>
    </source>
</evidence>
<gene>
    <name evidence="2" type="ORF">D3874_14085</name>
</gene>
<sequence length="137" mass="14004">MHKRGLRVVGGTLVSLALIGFAQIASAQEAGGSLGVRVQGPLGLGVDVDADTYASSRQRGGYYVPDAYQDYDRSYQDDDRPYAGRPRERQPLVGGIVDSALGLAGATTGAALDTAGVASHGALGLADGIVDSLLGSR</sequence>
<dbReference type="RefSeq" id="WP_119778646.1">
    <property type="nucleotide sequence ID" value="NZ_QYUK01000011.1"/>
</dbReference>
<name>A0A418WDA7_9PROT</name>
<proteinExistence type="predicted"/>
<dbReference type="AlphaFoldDB" id="A0A418WDA7"/>
<protein>
    <recommendedName>
        <fullName evidence="4">Secreted protein</fullName>
    </recommendedName>
</protein>
<reference evidence="2 3" key="1">
    <citation type="submission" date="2018-09" db="EMBL/GenBank/DDBJ databases">
        <authorList>
            <person name="Zhu H."/>
        </authorList>
    </citation>
    <scope>NUCLEOTIDE SEQUENCE [LARGE SCALE GENOMIC DNA]</scope>
    <source>
        <strain evidence="2 3">K1W22B-8</strain>
    </source>
</reference>
<keyword evidence="1" id="KW-0732">Signal</keyword>
<accession>A0A418WDA7</accession>
<dbReference type="Proteomes" id="UP000284605">
    <property type="component" value="Unassembled WGS sequence"/>
</dbReference>
<feature type="chain" id="PRO_5018965385" description="Secreted protein" evidence="1">
    <location>
        <begin position="28"/>
        <end position="137"/>
    </location>
</feature>
<evidence type="ECO:0000313" key="2">
    <source>
        <dbReference type="EMBL" id="RJF88012.1"/>
    </source>
</evidence>
<organism evidence="2 3">
    <name type="scientific">Oleomonas cavernae</name>
    <dbReference type="NCBI Taxonomy" id="2320859"/>
    <lineage>
        <taxon>Bacteria</taxon>
        <taxon>Pseudomonadati</taxon>
        <taxon>Pseudomonadota</taxon>
        <taxon>Alphaproteobacteria</taxon>
        <taxon>Acetobacterales</taxon>
        <taxon>Acetobacteraceae</taxon>
        <taxon>Oleomonas</taxon>
    </lineage>
</organism>
<keyword evidence="3" id="KW-1185">Reference proteome</keyword>